<keyword evidence="3" id="KW-1185">Reference proteome</keyword>
<evidence type="ECO:0000313" key="2">
    <source>
        <dbReference type="EMBL" id="NIK54340.1"/>
    </source>
</evidence>
<reference evidence="2 3" key="1">
    <citation type="submission" date="2020-03" db="EMBL/GenBank/DDBJ databases">
        <title>Sequencing the genomes of 1000 actinobacteria strains.</title>
        <authorList>
            <person name="Klenk H.-P."/>
        </authorList>
    </citation>
    <scope>NUCLEOTIDE SEQUENCE [LARGE SCALE GENOMIC DNA]</scope>
    <source>
        <strain evidence="2 3">DSM 45490</strain>
    </source>
</reference>
<name>A0A7X5V492_9ACTN</name>
<comment type="caution">
    <text evidence="2">The sequence shown here is derived from an EMBL/GenBank/DDBJ whole genome shotgun (WGS) entry which is preliminary data.</text>
</comment>
<dbReference type="Proteomes" id="UP000555407">
    <property type="component" value="Unassembled WGS sequence"/>
</dbReference>
<keyword evidence="1" id="KW-0732">Signal</keyword>
<accession>A0A7X5V492</accession>
<proteinExistence type="predicted"/>
<feature type="signal peptide" evidence="1">
    <location>
        <begin position="1"/>
        <end position="27"/>
    </location>
</feature>
<sequence length="316" mass="33518">MIKRAATAMGGLALLATALATGPPAQASTTGQATPARTTAKAVVCGINVGAVTAAGDHVTETYAATRPPTQTAYQMGPRAFYPPGQARLSSTFLTFGDALETQVVGYLTLGDSMYSSSYFKTPAGEVDTSLPVTLKRIGGGWSTYTAFEVSHYANWSSHRTTAYGLRNDGMLSRWSVDDSGVWRNRVTYSGLKGVKSIALISKTATYDTFLANTAAGVLQTIRIPTTAPLKPVVKTVRGRSWQGFETLVATKCGTSGTLLLGIDKDHQTGYLYAVGHASGTSTLIQSIGLVQSFRFHSPVYFRWGAPPLDDPLNGE</sequence>
<dbReference type="AlphaFoldDB" id="A0A7X5V492"/>
<evidence type="ECO:0000256" key="1">
    <source>
        <dbReference type="SAM" id="SignalP"/>
    </source>
</evidence>
<feature type="chain" id="PRO_5031096651" evidence="1">
    <location>
        <begin position="28"/>
        <end position="316"/>
    </location>
</feature>
<evidence type="ECO:0000313" key="3">
    <source>
        <dbReference type="Proteomes" id="UP000555407"/>
    </source>
</evidence>
<organism evidence="2 3">
    <name type="scientific">Kribbella shirazensis</name>
    <dbReference type="NCBI Taxonomy" id="1105143"/>
    <lineage>
        <taxon>Bacteria</taxon>
        <taxon>Bacillati</taxon>
        <taxon>Actinomycetota</taxon>
        <taxon>Actinomycetes</taxon>
        <taxon>Propionibacteriales</taxon>
        <taxon>Kribbellaceae</taxon>
        <taxon>Kribbella</taxon>
    </lineage>
</organism>
<gene>
    <name evidence="2" type="ORF">BJY22_000057</name>
</gene>
<dbReference type="RefSeq" id="WP_167203172.1">
    <property type="nucleotide sequence ID" value="NZ_JAASRO010000001.1"/>
</dbReference>
<dbReference type="EMBL" id="JAASRO010000001">
    <property type="protein sequence ID" value="NIK54340.1"/>
    <property type="molecule type" value="Genomic_DNA"/>
</dbReference>
<protein>
    <submittedName>
        <fullName evidence="2">Uncharacterized protein</fullName>
    </submittedName>
</protein>